<feature type="domain" description="HTH cro/C1-type" evidence="1">
    <location>
        <begin position="1"/>
        <end position="55"/>
    </location>
</feature>
<comment type="caution">
    <text evidence="2">The sequence shown here is derived from an EMBL/GenBank/DDBJ whole genome shotgun (WGS) entry which is preliminary data.</text>
</comment>
<evidence type="ECO:0000313" key="2">
    <source>
        <dbReference type="EMBL" id="GAA2147313.1"/>
    </source>
</evidence>
<dbReference type="SUPFAM" id="SSF47413">
    <property type="entry name" value="lambda repressor-like DNA-binding domains"/>
    <property type="match status" value="1"/>
</dbReference>
<name>A0ABP5LM02_9ACTN</name>
<dbReference type="InterPro" id="IPR010982">
    <property type="entry name" value="Lambda_DNA-bd_dom_sf"/>
</dbReference>
<gene>
    <name evidence="2" type="ORF">GCM10009760_38070</name>
</gene>
<dbReference type="Gene3D" id="1.10.260.40">
    <property type="entry name" value="lambda repressor-like DNA-binding domains"/>
    <property type="match status" value="1"/>
</dbReference>
<protein>
    <submittedName>
        <fullName evidence="2">Helix-turn-helix transcriptional regulator</fullName>
    </submittedName>
</protein>
<dbReference type="InterPro" id="IPR001387">
    <property type="entry name" value="Cro/C1-type_HTH"/>
</dbReference>
<organism evidence="2 3">
    <name type="scientific">Kitasatospora kazusensis</name>
    <dbReference type="NCBI Taxonomy" id="407974"/>
    <lineage>
        <taxon>Bacteria</taxon>
        <taxon>Bacillati</taxon>
        <taxon>Actinomycetota</taxon>
        <taxon>Actinomycetes</taxon>
        <taxon>Kitasatosporales</taxon>
        <taxon>Streptomycetaceae</taxon>
        <taxon>Kitasatospora</taxon>
    </lineage>
</organism>
<dbReference type="Pfam" id="PF13560">
    <property type="entry name" value="HTH_31"/>
    <property type="match status" value="1"/>
</dbReference>
<evidence type="ECO:0000259" key="1">
    <source>
        <dbReference type="PROSITE" id="PS50943"/>
    </source>
</evidence>
<dbReference type="PROSITE" id="PS50943">
    <property type="entry name" value="HTH_CROC1"/>
    <property type="match status" value="1"/>
</dbReference>
<reference evidence="3" key="1">
    <citation type="journal article" date="2019" name="Int. J. Syst. Evol. Microbiol.">
        <title>The Global Catalogue of Microorganisms (GCM) 10K type strain sequencing project: providing services to taxonomists for standard genome sequencing and annotation.</title>
        <authorList>
            <consortium name="The Broad Institute Genomics Platform"/>
            <consortium name="The Broad Institute Genome Sequencing Center for Infectious Disease"/>
            <person name="Wu L."/>
            <person name="Ma J."/>
        </authorList>
    </citation>
    <scope>NUCLEOTIDE SEQUENCE [LARGE SCALE GENOMIC DNA]</scope>
    <source>
        <strain evidence="3">JCM 14560</strain>
    </source>
</reference>
<proteinExistence type="predicted"/>
<dbReference type="Pfam" id="PF19054">
    <property type="entry name" value="DUF5753"/>
    <property type="match status" value="1"/>
</dbReference>
<dbReference type="Proteomes" id="UP001422759">
    <property type="component" value="Unassembled WGS sequence"/>
</dbReference>
<evidence type="ECO:0000313" key="3">
    <source>
        <dbReference type="Proteomes" id="UP001422759"/>
    </source>
</evidence>
<dbReference type="EMBL" id="BAAANT010000021">
    <property type="protein sequence ID" value="GAA2147313.1"/>
    <property type="molecule type" value="Genomic_DNA"/>
</dbReference>
<dbReference type="CDD" id="cd00093">
    <property type="entry name" value="HTH_XRE"/>
    <property type="match status" value="1"/>
</dbReference>
<dbReference type="InterPro" id="IPR043917">
    <property type="entry name" value="DUF5753"/>
</dbReference>
<accession>A0ABP5LM02</accession>
<keyword evidence="3" id="KW-1185">Reference proteome</keyword>
<sequence>MRRFRSAAGITQEQLGEIVNYTGALVGLVETARRLPSQDFAERCDAALGTDGALSRLWPLVSRGSFPSWFRGFVDLEAAATDISSFQVQVVPGLLQTEDYARAVISAGRLNDVEEKVAARLERQKILAAPSAPQLWVILEENVLRRPIGGQAVLRAQLGHLLDAGRSPQVIIQVLADSAGAHASLDGPMALLSFAEGPNVAYVEGHATGQMITEPHEVRRCSLIFDLIRADALSPQATAVLIATAMEGLST</sequence>
<dbReference type="SMART" id="SM00530">
    <property type="entry name" value="HTH_XRE"/>
    <property type="match status" value="1"/>
</dbReference>